<dbReference type="InterPro" id="IPR001967">
    <property type="entry name" value="Peptidase_S11_N"/>
</dbReference>
<evidence type="ECO:0000256" key="10">
    <source>
        <dbReference type="SAM" id="Phobius"/>
    </source>
</evidence>
<evidence type="ECO:0000256" key="11">
    <source>
        <dbReference type="SAM" id="SignalP"/>
    </source>
</evidence>
<accession>A0A1M6BN04</accession>
<feature type="active site" description="Acyl-ester intermediate" evidence="7">
    <location>
        <position position="104"/>
    </location>
</feature>
<dbReference type="GeneID" id="89511736"/>
<evidence type="ECO:0000313" key="13">
    <source>
        <dbReference type="EMBL" id="SHI50101.1"/>
    </source>
</evidence>
<feature type="chain" id="PRO_5013291212" evidence="11">
    <location>
        <begin position="46"/>
        <end position="498"/>
    </location>
</feature>
<sequence>MFSDFYDHRKKIKYKKNPRKPIARISAAIAAVFVTLSSFSSTCQAAPDYKAEMEQRKTLEIQSNNTDDWPEGPAIGAQAAILLEANTGTILYAKNIDEELYPASTTKILTCLLAAENADMNDTVTFSYNAVHSVPRDGSNIGIDAGQSMSLEQCLYGIMVGSANECANAVAEHVAGSLDDFADLMNKRAKELGCTHSHFVNANGLFSEDHYTSAHDLALIACAFFSNELLSSIGNTARYHFTPTDTQPDDFYINNKHKLINGEISYDGILGGKTGYTAEARETLVTCASRNGMKLVCVVLKEESPYQFTDTTTLFDYGFNNFQIVNVSDNDNYYIPEDTSFFFSENDIFGYSGNVIEWNDDDSIILPITASINDCSSEVSSDVSGQPKGTIAVVNYSYNGVSVGSARVMTSSSQTSFQFSNTTTDKDTALNQSIYVNVKLIIIIVSAVAGSIIFITNLSAFISSLHYAGNDPKERRRYKRRQKLLKQHKLTYKKPKKK</sequence>
<keyword evidence="5" id="KW-0573">Peptidoglycan synthesis</keyword>
<dbReference type="OrthoDB" id="9791132at2"/>
<keyword evidence="14" id="KW-1185">Reference proteome</keyword>
<evidence type="ECO:0000256" key="8">
    <source>
        <dbReference type="PIRSR" id="PIRSR618044-2"/>
    </source>
</evidence>
<evidence type="ECO:0000259" key="12">
    <source>
        <dbReference type="Pfam" id="PF00768"/>
    </source>
</evidence>
<keyword evidence="13" id="KW-0645">Protease</keyword>
<dbReference type="RefSeq" id="WP_073389227.1">
    <property type="nucleotide sequence ID" value="NZ_FQXK01000031.1"/>
</dbReference>
<dbReference type="GO" id="GO:0009252">
    <property type="term" value="P:peptidoglycan biosynthetic process"/>
    <property type="evidence" value="ECO:0007669"/>
    <property type="project" value="UniProtKB-KW"/>
</dbReference>
<dbReference type="Proteomes" id="UP000184278">
    <property type="component" value="Unassembled WGS sequence"/>
</dbReference>
<dbReference type="PANTHER" id="PTHR21581:SF33">
    <property type="entry name" value="D-ALANYL-D-ALANINE CARBOXYPEPTIDASE DACB"/>
    <property type="match status" value="1"/>
</dbReference>
<keyword evidence="10" id="KW-0812">Transmembrane</keyword>
<feature type="transmembrane region" description="Helical" evidence="10">
    <location>
        <begin position="440"/>
        <end position="468"/>
    </location>
</feature>
<keyword evidence="2 11" id="KW-0732">Signal</keyword>
<dbReference type="PANTHER" id="PTHR21581">
    <property type="entry name" value="D-ALANYL-D-ALANINE CARBOXYPEPTIDASE"/>
    <property type="match status" value="1"/>
</dbReference>
<dbReference type="InterPro" id="IPR018044">
    <property type="entry name" value="Peptidase_S11"/>
</dbReference>
<evidence type="ECO:0000256" key="1">
    <source>
        <dbReference type="ARBA" id="ARBA00007164"/>
    </source>
</evidence>
<dbReference type="AlphaFoldDB" id="A0A1M6BN04"/>
<feature type="domain" description="Peptidase S11 D-alanyl-D-alanine carboxypeptidase A N-terminal" evidence="12">
    <location>
        <begin position="71"/>
        <end position="302"/>
    </location>
</feature>
<organism evidence="13 14">
    <name type="scientific">Butyrivibrio fibrisolvens DSM 3071</name>
    <dbReference type="NCBI Taxonomy" id="1121131"/>
    <lineage>
        <taxon>Bacteria</taxon>
        <taxon>Bacillati</taxon>
        <taxon>Bacillota</taxon>
        <taxon>Clostridia</taxon>
        <taxon>Lachnospirales</taxon>
        <taxon>Lachnospiraceae</taxon>
        <taxon>Butyrivibrio</taxon>
    </lineage>
</organism>
<dbReference type="InterPro" id="IPR012338">
    <property type="entry name" value="Beta-lactam/transpept-like"/>
</dbReference>
<dbReference type="PRINTS" id="PR00725">
    <property type="entry name" value="DADACBPTASE1"/>
</dbReference>
<name>A0A1M6BN04_BUTFI</name>
<dbReference type="SUPFAM" id="SSF56601">
    <property type="entry name" value="beta-lactamase/transpeptidase-like"/>
    <property type="match status" value="1"/>
</dbReference>
<evidence type="ECO:0000256" key="2">
    <source>
        <dbReference type="ARBA" id="ARBA00022729"/>
    </source>
</evidence>
<evidence type="ECO:0000256" key="5">
    <source>
        <dbReference type="ARBA" id="ARBA00022984"/>
    </source>
</evidence>
<keyword evidence="6" id="KW-0961">Cell wall biogenesis/degradation</keyword>
<gene>
    <name evidence="13" type="ORF">SAMN02745229_03196</name>
</gene>
<dbReference type="GO" id="GO:0071555">
    <property type="term" value="P:cell wall organization"/>
    <property type="evidence" value="ECO:0007669"/>
    <property type="project" value="UniProtKB-KW"/>
</dbReference>
<keyword evidence="4" id="KW-0133">Cell shape</keyword>
<evidence type="ECO:0000256" key="6">
    <source>
        <dbReference type="ARBA" id="ARBA00023316"/>
    </source>
</evidence>
<dbReference type="STRING" id="1121131.SAMN02745229_03196"/>
<dbReference type="Gene3D" id="3.40.710.10">
    <property type="entry name" value="DD-peptidase/beta-lactamase superfamily"/>
    <property type="match status" value="1"/>
</dbReference>
<evidence type="ECO:0000256" key="3">
    <source>
        <dbReference type="ARBA" id="ARBA00022801"/>
    </source>
</evidence>
<dbReference type="GO" id="GO:0009002">
    <property type="term" value="F:serine-type D-Ala-D-Ala carboxypeptidase activity"/>
    <property type="evidence" value="ECO:0007669"/>
    <property type="project" value="InterPro"/>
</dbReference>
<reference evidence="14" key="1">
    <citation type="submission" date="2016-11" db="EMBL/GenBank/DDBJ databases">
        <authorList>
            <person name="Varghese N."/>
            <person name="Submissions S."/>
        </authorList>
    </citation>
    <scope>NUCLEOTIDE SEQUENCE [LARGE SCALE GENOMIC DNA]</scope>
    <source>
        <strain evidence="14">DSM 3071</strain>
    </source>
</reference>
<keyword evidence="10" id="KW-1133">Transmembrane helix</keyword>
<feature type="active site" description="Proton acceptor" evidence="7">
    <location>
        <position position="107"/>
    </location>
</feature>
<evidence type="ECO:0000313" key="14">
    <source>
        <dbReference type="Proteomes" id="UP000184278"/>
    </source>
</evidence>
<feature type="signal peptide" evidence="11">
    <location>
        <begin position="1"/>
        <end position="45"/>
    </location>
</feature>
<keyword evidence="10" id="KW-0472">Membrane</keyword>
<evidence type="ECO:0000256" key="9">
    <source>
        <dbReference type="RuleBase" id="RU004016"/>
    </source>
</evidence>
<protein>
    <submittedName>
        <fullName evidence="13">D-alanyl-D-alanine carboxypeptidase (Penicillin-binding protein 5/6)</fullName>
    </submittedName>
</protein>
<dbReference type="GO" id="GO:0008360">
    <property type="term" value="P:regulation of cell shape"/>
    <property type="evidence" value="ECO:0007669"/>
    <property type="project" value="UniProtKB-KW"/>
</dbReference>
<keyword evidence="13" id="KW-0121">Carboxypeptidase</keyword>
<evidence type="ECO:0000256" key="7">
    <source>
        <dbReference type="PIRSR" id="PIRSR618044-1"/>
    </source>
</evidence>
<keyword evidence="3" id="KW-0378">Hydrolase</keyword>
<feature type="active site" evidence="7">
    <location>
        <position position="162"/>
    </location>
</feature>
<feature type="binding site" evidence="8">
    <location>
        <position position="273"/>
    </location>
    <ligand>
        <name>substrate</name>
    </ligand>
</feature>
<evidence type="ECO:0000256" key="4">
    <source>
        <dbReference type="ARBA" id="ARBA00022960"/>
    </source>
</evidence>
<comment type="similarity">
    <text evidence="1 9">Belongs to the peptidase S11 family.</text>
</comment>
<dbReference type="Pfam" id="PF00768">
    <property type="entry name" value="Peptidase_S11"/>
    <property type="match status" value="1"/>
</dbReference>
<dbReference type="EMBL" id="FQXK01000031">
    <property type="protein sequence ID" value="SHI50101.1"/>
    <property type="molecule type" value="Genomic_DNA"/>
</dbReference>
<proteinExistence type="inferred from homology"/>
<dbReference type="GO" id="GO:0006508">
    <property type="term" value="P:proteolysis"/>
    <property type="evidence" value="ECO:0007669"/>
    <property type="project" value="InterPro"/>
</dbReference>